<dbReference type="OrthoDB" id="9760324at2"/>
<dbReference type="InterPro" id="IPR033470">
    <property type="entry name" value="FakA-like_C"/>
</dbReference>
<dbReference type="PANTHER" id="PTHR33434:SF4">
    <property type="entry name" value="PHOSPHATASE PROTEIN"/>
    <property type="match status" value="1"/>
</dbReference>
<dbReference type="Gene3D" id="1.25.40.340">
    <property type="match status" value="1"/>
</dbReference>
<dbReference type="NCBIfam" id="TIGR03599">
    <property type="entry name" value="YloV"/>
    <property type="match status" value="1"/>
</dbReference>
<name>A0A4Q4ZBG5_9ACTN</name>
<gene>
    <name evidence="2" type="ORF">EKO23_15370</name>
</gene>
<dbReference type="InterPro" id="IPR048394">
    <property type="entry name" value="FakA-like_M"/>
</dbReference>
<proteinExistence type="predicted"/>
<dbReference type="GO" id="GO:0006071">
    <property type="term" value="P:glycerol metabolic process"/>
    <property type="evidence" value="ECO:0007669"/>
    <property type="project" value="InterPro"/>
</dbReference>
<comment type="caution">
    <text evidence="2">The sequence shown here is derived from an EMBL/GenBank/DDBJ whole genome shotgun (WGS) entry which is preliminary data.</text>
</comment>
<dbReference type="SUPFAM" id="SSF101473">
    <property type="entry name" value="DhaL-like"/>
    <property type="match status" value="1"/>
</dbReference>
<dbReference type="Pfam" id="PF13684">
    <property type="entry name" value="FakA-like_C"/>
    <property type="match status" value="1"/>
</dbReference>
<sequence length="608" mass="63100">MSQTAATVNSWKIEVLVRRARGAGARATAQEYPTTPATRKSSVTATSLTWTPWVPTRRGTDRTTEGAGVFELGLVLRFVDIATTALADAREEIDALNVYPVPDGDTGTNMFLTVSAARDALHEATGGSRSAPMAPAMAAFARGALLGARGNSGVILSQMLGGIAGRIAAAGPDDRSATVFAEGLSEATDASYAAVGTPVEGTILTVARAAANAALEVAEVPDHRLADVVTAAAAAARVALEHTPEQLQILRDAGVVDAGGRGLCVILDAAETALTGRRPVPPSTTIGARRHIPVPMPTNDLTEDGPSYEVMYLLDAEDDHIPDLRKALAPLGDSLVVVGGEGLWNVHVHVDDVGAALEAGIEAGRPYRVRVTHFAEQVDEARRRTRSRAGRRIVVVAAGDGLADIFREAGAFVVRGGPGTRPSTGMLVEAIEGCGAAEVVVLPNDPDSVRVAEIAARTVEEAGHARVAVIPSVAQVQGLAAIAVHEPGRSFDQDVLHMTATARHARHGAVTIAARRAITMGGPCEPGDVLGVIEGDFAVVGEDLYTVATDVIDRLVGGGGELVTLVAGADGSDLAQRCEAYVEQAHPIVDVVVYDGGQERYPLLLAVE</sequence>
<keyword evidence="3" id="KW-1185">Reference proteome</keyword>
<dbReference type="SMART" id="SM01120">
    <property type="entry name" value="Dak2"/>
    <property type="match status" value="1"/>
</dbReference>
<dbReference type="Pfam" id="PF02734">
    <property type="entry name" value="Dak2"/>
    <property type="match status" value="1"/>
</dbReference>
<dbReference type="InterPro" id="IPR004007">
    <property type="entry name" value="DhaL_dom"/>
</dbReference>
<organism evidence="2 3">
    <name type="scientific">Nocardioides guangzhouensis</name>
    <dbReference type="NCBI Taxonomy" id="2497878"/>
    <lineage>
        <taxon>Bacteria</taxon>
        <taxon>Bacillati</taxon>
        <taxon>Actinomycetota</taxon>
        <taxon>Actinomycetes</taxon>
        <taxon>Propionibacteriales</taxon>
        <taxon>Nocardioidaceae</taxon>
        <taxon>Nocardioides</taxon>
    </lineage>
</organism>
<evidence type="ECO:0000313" key="3">
    <source>
        <dbReference type="Proteomes" id="UP000295198"/>
    </source>
</evidence>
<feature type="domain" description="DhaL" evidence="1">
    <location>
        <begin position="73"/>
        <end position="272"/>
    </location>
</feature>
<dbReference type="EMBL" id="SDKM01000022">
    <property type="protein sequence ID" value="RYP84641.1"/>
    <property type="molecule type" value="Genomic_DNA"/>
</dbReference>
<evidence type="ECO:0000259" key="1">
    <source>
        <dbReference type="PROSITE" id="PS51480"/>
    </source>
</evidence>
<reference evidence="2 3" key="1">
    <citation type="submission" date="2019-01" db="EMBL/GenBank/DDBJ databases">
        <title>Nocardioides guangzhouensis sp. nov., an actinobacterium isolated from soil.</title>
        <authorList>
            <person name="Fu Y."/>
            <person name="Cai Y."/>
            <person name="Lin Z."/>
            <person name="Chen P."/>
        </authorList>
    </citation>
    <scope>NUCLEOTIDE SEQUENCE [LARGE SCALE GENOMIC DNA]</scope>
    <source>
        <strain evidence="2 3">130</strain>
    </source>
</reference>
<protein>
    <submittedName>
        <fullName evidence="2">DAK2 domain-containing protein</fullName>
    </submittedName>
</protein>
<dbReference type="GO" id="GO:0004371">
    <property type="term" value="F:glycerone kinase activity"/>
    <property type="evidence" value="ECO:0007669"/>
    <property type="project" value="InterPro"/>
</dbReference>
<dbReference type="Pfam" id="PF21645">
    <property type="entry name" value="FakA-like_M"/>
    <property type="match status" value="1"/>
</dbReference>
<dbReference type="InterPro" id="IPR019986">
    <property type="entry name" value="YloV-like"/>
</dbReference>
<dbReference type="InterPro" id="IPR050270">
    <property type="entry name" value="DegV_domain_contain"/>
</dbReference>
<evidence type="ECO:0000313" key="2">
    <source>
        <dbReference type="EMBL" id="RYP84641.1"/>
    </source>
</evidence>
<accession>A0A4Q4ZBG5</accession>
<dbReference type="PANTHER" id="PTHR33434">
    <property type="entry name" value="DEGV DOMAIN-CONTAINING PROTEIN DR_1986-RELATED"/>
    <property type="match status" value="1"/>
</dbReference>
<dbReference type="AlphaFoldDB" id="A0A4Q4ZBG5"/>
<dbReference type="Proteomes" id="UP000295198">
    <property type="component" value="Unassembled WGS sequence"/>
</dbReference>
<dbReference type="InterPro" id="IPR036117">
    <property type="entry name" value="DhaL_dom_sf"/>
</dbReference>
<dbReference type="PROSITE" id="PS51480">
    <property type="entry name" value="DHAL"/>
    <property type="match status" value="1"/>
</dbReference>
<dbReference type="SMART" id="SM01121">
    <property type="entry name" value="Dak1_2"/>
    <property type="match status" value="1"/>
</dbReference>